<dbReference type="Proteomes" id="UP001168821">
    <property type="component" value="Unassembled WGS sequence"/>
</dbReference>
<sequence>MICNPCSETNKNSDSDDITKSQKPQEPVFLNVYDMYKLNEYTSNIGFGVFHSGVEVYGREYGYGGHHHNYSGVFDMEPRNEQILGDFFNMRGHLQFRQTIHIGYTSFILEEVEMIKNRLGRKFRGNKCNLIGNNCNHFSGAFTKILCKKNIPGWVNRLANVGSFIPFLNKILPTDWVNPSIWAPM</sequence>
<dbReference type="GO" id="GO:0016579">
    <property type="term" value="P:protein deubiquitination"/>
    <property type="evidence" value="ECO:0007669"/>
    <property type="project" value="TreeGrafter"/>
</dbReference>
<evidence type="ECO:0000256" key="3">
    <source>
        <dbReference type="ARBA" id="ARBA00022801"/>
    </source>
</evidence>
<dbReference type="EMBL" id="JALNTZ010000010">
    <property type="protein sequence ID" value="KAJ3640295.1"/>
    <property type="molecule type" value="Genomic_DNA"/>
</dbReference>
<dbReference type="SMART" id="SM01179">
    <property type="entry name" value="DUF862"/>
    <property type="match status" value="1"/>
</dbReference>
<dbReference type="PROSITE" id="PS51858">
    <property type="entry name" value="PPPDE"/>
    <property type="match status" value="1"/>
</dbReference>
<keyword evidence="2" id="KW-0645">Protease</keyword>
<gene>
    <name evidence="6" type="ORF">Zmor_003604</name>
</gene>
<keyword evidence="3" id="KW-0378">Hydrolase</keyword>
<evidence type="ECO:0000313" key="7">
    <source>
        <dbReference type="Proteomes" id="UP001168821"/>
    </source>
</evidence>
<dbReference type="GO" id="GO:0006508">
    <property type="term" value="P:proteolysis"/>
    <property type="evidence" value="ECO:0007669"/>
    <property type="project" value="UniProtKB-KW"/>
</dbReference>
<dbReference type="Gene3D" id="3.90.1720.30">
    <property type="entry name" value="PPPDE domains"/>
    <property type="match status" value="1"/>
</dbReference>
<reference evidence="6" key="1">
    <citation type="journal article" date="2023" name="G3 (Bethesda)">
        <title>Whole genome assemblies of Zophobas morio and Tenebrio molitor.</title>
        <authorList>
            <person name="Kaur S."/>
            <person name="Stinson S.A."/>
            <person name="diCenzo G.C."/>
        </authorList>
    </citation>
    <scope>NUCLEOTIDE SEQUENCE</scope>
    <source>
        <strain evidence="6">QUZm001</strain>
    </source>
</reference>
<comment type="caution">
    <text evidence="6">The sequence shown here is derived from an EMBL/GenBank/DDBJ whole genome shotgun (WGS) entry which is preliminary data.</text>
</comment>
<evidence type="ECO:0000256" key="2">
    <source>
        <dbReference type="ARBA" id="ARBA00022670"/>
    </source>
</evidence>
<protein>
    <recommendedName>
        <fullName evidence="5">PPPDE domain-containing protein</fullName>
    </recommendedName>
</protein>
<dbReference type="PANTHER" id="PTHR12378:SF80">
    <property type="entry name" value="IP06716P-RELATED"/>
    <property type="match status" value="1"/>
</dbReference>
<dbReference type="GO" id="GO:0101005">
    <property type="term" value="F:deubiquitinase activity"/>
    <property type="evidence" value="ECO:0007669"/>
    <property type="project" value="TreeGrafter"/>
</dbReference>
<evidence type="ECO:0000259" key="5">
    <source>
        <dbReference type="PROSITE" id="PS51858"/>
    </source>
</evidence>
<evidence type="ECO:0000313" key="6">
    <source>
        <dbReference type="EMBL" id="KAJ3640295.1"/>
    </source>
</evidence>
<feature type="region of interest" description="Disordered" evidence="4">
    <location>
        <begin position="1"/>
        <end position="21"/>
    </location>
</feature>
<keyword evidence="7" id="KW-1185">Reference proteome</keyword>
<dbReference type="InterPro" id="IPR008580">
    <property type="entry name" value="PPPDE_dom"/>
</dbReference>
<feature type="compositionally biased region" description="Polar residues" evidence="4">
    <location>
        <begin position="1"/>
        <end position="10"/>
    </location>
</feature>
<dbReference type="Pfam" id="PF05903">
    <property type="entry name" value="Peptidase_C97"/>
    <property type="match status" value="1"/>
</dbReference>
<accession>A0AA38M1G6</accession>
<dbReference type="PANTHER" id="PTHR12378">
    <property type="entry name" value="DESUMOYLATING ISOPEPTIDASE"/>
    <property type="match status" value="1"/>
</dbReference>
<name>A0AA38M1G6_9CUCU</name>
<feature type="domain" description="PPPDE" evidence="5">
    <location>
        <begin position="26"/>
        <end position="176"/>
    </location>
</feature>
<dbReference type="AlphaFoldDB" id="A0AA38M1G6"/>
<evidence type="ECO:0000256" key="4">
    <source>
        <dbReference type="SAM" id="MobiDB-lite"/>
    </source>
</evidence>
<organism evidence="6 7">
    <name type="scientific">Zophobas morio</name>
    <dbReference type="NCBI Taxonomy" id="2755281"/>
    <lineage>
        <taxon>Eukaryota</taxon>
        <taxon>Metazoa</taxon>
        <taxon>Ecdysozoa</taxon>
        <taxon>Arthropoda</taxon>
        <taxon>Hexapoda</taxon>
        <taxon>Insecta</taxon>
        <taxon>Pterygota</taxon>
        <taxon>Neoptera</taxon>
        <taxon>Endopterygota</taxon>
        <taxon>Coleoptera</taxon>
        <taxon>Polyphaga</taxon>
        <taxon>Cucujiformia</taxon>
        <taxon>Tenebrionidae</taxon>
        <taxon>Zophobas</taxon>
    </lineage>
</organism>
<dbReference type="InterPro" id="IPR042266">
    <property type="entry name" value="PPPDE_sf"/>
</dbReference>
<comment type="similarity">
    <text evidence="1">Belongs to the DeSI family.</text>
</comment>
<proteinExistence type="inferred from homology"/>
<feature type="compositionally biased region" description="Basic and acidic residues" evidence="4">
    <location>
        <begin position="11"/>
        <end position="20"/>
    </location>
</feature>
<evidence type="ECO:0000256" key="1">
    <source>
        <dbReference type="ARBA" id="ARBA00008140"/>
    </source>
</evidence>